<feature type="region of interest" description="Disordered" evidence="2">
    <location>
        <begin position="1"/>
        <end position="26"/>
    </location>
</feature>
<dbReference type="KEGG" id="lzh:D1B17_02790"/>
<evidence type="ECO:0000256" key="3">
    <source>
        <dbReference type="SAM" id="Phobius"/>
    </source>
</evidence>
<dbReference type="EMBL" id="CP031933">
    <property type="protein sequence ID" value="AYE37646.1"/>
    <property type="molecule type" value="Genomic_DNA"/>
</dbReference>
<feature type="compositionally biased region" description="Basic residues" evidence="2">
    <location>
        <begin position="81"/>
        <end position="96"/>
    </location>
</feature>
<dbReference type="Proteomes" id="UP000267208">
    <property type="component" value="Chromosome"/>
</dbReference>
<dbReference type="Gene3D" id="2.60.40.1240">
    <property type="match status" value="1"/>
</dbReference>
<dbReference type="Pfam" id="PF16729">
    <property type="entry name" value="DUF5067"/>
    <property type="match status" value="1"/>
</dbReference>
<feature type="transmembrane region" description="Helical" evidence="3">
    <location>
        <begin position="40"/>
        <end position="60"/>
    </location>
</feature>
<feature type="compositionally biased region" description="Polar residues" evidence="2">
    <location>
        <begin position="1"/>
        <end position="22"/>
    </location>
</feature>
<evidence type="ECO:0000313" key="6">
    <source>
        <dbReference type="Proteomes" id="UP000267208"/>
    </source>
</evidence>
<feature type="compositionally biased region" description="Basic and acidic residues" evidence="2">
    <location>
        <begin position="103"/>
        <end position="120"/>
    </location>
</feature>
<keyword evidence="6" id="KW-1185">Reference proteome</keyword>
<evidence type="ECO:0000259" key="4">
    <source>
        <dbReference type="Pfam" id="PF16729"/>
    </source>
</evidence>
<reference evidence="6" key="1">
    <citation type="submission" date="2018-08" db="EMBL/GenBank/DDBJ databases">
        <title>Genome of Lactobacillus sp. HBUAS52074.</title>
        <authorList>
            <person name="Guo Z."/>
            <person name="Zhang Z.D."/>
        </authorList>
    </citation>
    <scope>NUCLEOTIDE SEQUENCE [LARGE SCALE GENOMIC DNA]</scope>
    <source>
        <strain evidence="6">HBUAS52074</strain>
    </source>
</reference>
<evidence type="ECO:0000256" key="2">
    <source>
        <dbReference type="SAM" id="MobiDB-lite"/>
    </source>
</evidence>
<dbReference type="AlphaFoldDB" id="A0A386PPM0"/>
<gene>
    <name evidence="5" type="ORF">D1B17_02790</name>
</gene>
<feature type="region of interest" description="Disordered" evidence="2">
    <location>
        <begin position="66"/>
        <end position="126"/>
    </location>
</feature>
<proteinExistence type="predicted"/>
<dbReference type="InterPro" id="IPR029050">
    <property type="entry name" value="Immunoprotect_excell_Ig-like"/>
</dbReference>
<protein>
    <submittedName>
        <fullName evidence="5">DUF5067 domain-containing protein</fullName>
    </submittedName>
</protein>
<dbReference type="InterPro" id="IPR031989">
    <property type="entry name" value="DUF5067"/>
</dbReference>
<name>A0A386PPM0_9LACO</name>
<dbReference type="OrthoDB" id="2323615at2"/>
<evidence type="ECO:0000313" key="5">
    <source>
        <dbReference type="EMBL" id="AYE37646.1"/>
    </source>
</evidence>
<keyword evidence="3" id="KW-1133">Transmembrane helix</keyword>
<keyword evidence="3" id="KW-0472">Membrane</keyword>
<feature type="domain" description="DUF5067" evidence="4">
    <location>
        <begin position="125"/>
        <end position="241"/>
    </location>
</feature>
<keyword evidence="1" id="KW-0732">Signal</keyword>
<accession>A0A386PPM0</accession>
<sequence length="258" mass="29028">MVLTNYSQGSNVMKRQNGNNRTHMTREALRRKRLPFYKKNSFIISIFLILIVLIGLFVFWKANTSHNTDSTQPSHKVEKVKAKKPAKKKTTKKAKQSNKAQKVTKEQPAKQVEKQPEKKPAAPQIKNAGTYSDLTYDTDWYTFKISNEVKLIKDANGDAALLVKYNYTNKTNNNEVPQQVQNNAIMLKQDGKQLSATSATGDNAAIVNSSNNGQVQPGKSFDGALLVKVNNTTSEVTMYFKNIQTNDWLDSTQPLKLD</sequence>
<evidence type="ECO:0000256" key="1">
    <source>
        <dbReference type="ARBA" id="ARBA00022729"/>
    </source>
</evidence>
<keyword evidence="3" id="KW-0812">Transmembrane</keyword>
<organism evidence="5 6">
    <name type="scientific">Companilactobacillus zhachilii</name>
    <dbReference type="NCBI Taxonomy" id="2304606"/>
    <lineage>
        <taxon>Bacteria</taxon>
        <taxon>Bacillati</taxon>
        <taxon>Bacillota</taxon>
        <taxon>Bacilli</taxon>
        <taxon>Lactobacillales</taxon>
        <taxon>Lactobacillaceae</taxon>
        <taxon>Companilactobacillus</taxon>
    </lineage>
</organism>